<organism evidence="1">
    <name type="scientific">viral metagenome</name>
    <dbReference type="NCBI Taxonomy" id="1070528"/>
    <lineage>
        <taxon>unclassified sequences</taxon>
        <taxon>metagenomes</taxon>
        <taxon>organismal metagenomes</taxon>
    </lineage>
</organism>
<proteinExistence type="predicted"/>
<reference evidence="1" key="1">
    <citation type="journal article" date="2020" name="Nature">
        <title>Giant virus diversity and host interactions through global metagenomics.</title>
        <authorList>
            <person name="Schulz F."/>
            <person name="Roux S."/>
            <person name="Paez-Espino D."/>
            <person name="Jungbluth S."/>
            <person name="Walsh D.A."/>
            <person name="Denef V.J."/>
            <person name="McMahon K.D."/>
            <person name="Konstantinidis K.T."/>
            <person name="Eloe-Fadrosh E.A."/>
            <person name="Kyrpides N.C."/>
            <person name="Woyke T."/>
        </authorList>
    </citation>
    <scope>NUCLEOTIDE SEQUENCE</scope>
    <source>
        <strain evidence="1">GVMAG-M-3300023184-18</strain>
    </source>
</reference>
<dbReference type="AlphaFoldDB" id="A0A6C0I3S6"/>
<protein>
    <submittedName>
        <fullName evidence="1">Uncharacterized protein</fullName>
    </submittedName>
</protein>
<sequence>MYHIIIILKIKKKVIYNLLFYLYGVAEAGAETGAETGAAGIVTP</sequence>
<dbReference type="EMBL" id="MN740079">
    <property type="protein sequence ID" value="QHT87006.1"/>
    <property type="molecule type" value="Genomic_DNA"/>
</dbReference>
<name>A0A6C0I3S6_9ZZZZ</name>
<accession>A0A6C0I3S6</accession>
<evidence type="ECO:0000313" key="1">
    <source>
        <dbReference type="EMBL" id="QHT87006.1"/>
    </source>
</evidence>